<keyword evidence="7" id="KW-0732">Signal</keyword>
<evidence type="ECO:0000313" key="10">
    <source>
        <dbReference type="EMBL" id="ABH93633.1"/>
    </source>
</evidence>
<evidence type="ECO:0000259" key="9">
    <source>
        <dbReference type="PROSITE" id="PS51446"/>
    </source>
</evidence>
<dbReference type="InterPro" id="IPR036201">
    <property type="entry name" value="Pacifastin_dom_sf"/>
</dbReference>
<dbReference type="GO" id="GO:0004867">
    <property type="term" value="F:serine-type endopeptidase inhibitor activity"/>
    <property type="evidence" value="ECO:0007669"/>
    <property type="project" value="UniProtKB-UniRule"/>
</dbReference>
<dbReference type="InterPro" id="IPR008037">
    <property type="entry name" value="Pacifastin_dom"/>
</dbReference>
<evidence type="ECO:0000256" key="8">
    <source>
        <dbReference type="PROSITE-ProRule" id="PRU00776"/>
    </source>
</evidence>
<dbReference type="EMBL" id="DQ830765">
    <property type="protein sequence ID" value="ABH93633.1"/>
    <property type="molecule type" value="mRNA"/>
</dbReference>
<name>A2CKF3_TRIIF</name>
<feature type="disulfide bond" evidence="8">
    <location>
        <begin position="23"/>
        <end position="38"/>
    </location>
</feature>
<dbReference type="MEROPS" id="I19.012"/>
<sequence length="101" mass="10787">MKTSAVFLFLVATMAIGTTALYCEPNTRFKQECNWCTCSANGEYATCTLLYCGPRRARAVSSGIYCGFGGTVPAGDGCNFCFCTPLGTIGTCTMRRCDSLS</sequence>
<organism evidence="10">
    <name type="scientific">Triatoma infestans</name>
    <name type="common">Assassin bug</name>
    <dbReference type="NCBI Taxonomy" id="30076"/>
    <lineage>
        <taxon>Eukaryota</taxon>
        <taxon>Metazoa</taxon>
        <taxon>Ecdysozoa</taxon>
        <taxon>Arthropoda</taxon>
        <taxon>Hexapoda</taxon>
        <taxon>Insecta</taxon>
        <taxon>Pterygota</taxon>
        <taxon>Neoptera</taxon>
        <taxon>Paraneoptera</taxon>
        <taxon>Hemiptera</taxon>
        <taxon>Heteroptera</taxon>
        <taxon>Panheteroptera</taxon>
        <taxon>Cimicomorpha</taxon>
        <taxon>Reduviidae</taxon>
        <taxon>Triatominae</taxon>
        <taxon>Triatoma</taxon>
    </lineage>
</organism>
<feature type="signal peptide" evidence="7">
    <location>
        <begin position="1"/>
        <end position="20"/>
    </location>
</feature>
<dbReference type="PIRSF" id="PIRSF001625">
    <property type="entry name" value="Prot_inhib_pacifastin"/>
    <property type="match status" value="1"/>
</dbReference>
<feature type="domain" description="Pacifastin" evidence="9">
    <location>
        <begin position="20"/>
        <end position="55"/>
    </location>
</feature>
<comment type="caution">
    <text evidence="8">Lacks conserved residue(s) required for the propagation of feature annotation.</text>
</comment>
<keyword evidence="3 7" id="KW-0646">Protease inhibitor</keyword>
<accession>A2CKF3</accession>
<evidence type="ECO:0000256" key="3">
    <source>
        <dbReference type="ARBA" id="ARBA00022690"/>
    </source>
</evidence>
<evidence type="ECO:0000256" key="4">
    <source>
        <dbReference type="ARBA" id="ARBA00022900"/>
    </source>
</evidence>
<protein>
    <recommendedName>
        <fullName evidence="7">Protease inhibitor</fullName>
    </recommendedName>
</protein>
<evidence type="ECO:0000256" key="5">
    <source>
        <dbReference type="ARBA" id="ARBA00023157"/>
    </source>
</evidence>
<comment type="similarity">
    <text evidence="6 7 8">Belongs to the protease inhibitor I19 family.</text>
</comment>
<dbReference type="GO" id="GO:0005576">
    <property type="term" value="C:extracellular region"/>
    <property type="evidence" value="ECO:0007669"/>
    <property type="project" value="UniProtKB-SubCell"/>
</dbReference>
<evidence type="ECO:0000256" key="6">
    <source>
        <dbReference type="ARBA" id="ARBA00029459"/>
    </source>
</evidence>
<dbReference type="Pfam" id="PF05375">
    <property type="entry name" value="Pacifastin_I"/>
    <property type="match status" value="1"/>
</dbReference>
<keyword evidence="2 7" id="KW-0964">Secreted</keyword>
<dbReference type="SUPFAM" id="SSF57283">
    <property type="entry name" value="PMP inhibitors"/>
    <property type="match status" value="1"/>
</dbReference>
<reference evidence="10" key="1">
    <citation type="submission" date="2006-06" db="EMBL/GenBank/DDBJ databases">
        <authorList>
            <person name="deMarco R."/>
            <person name="Campos I.T.N."/>
            <person name="Tanaka A.S."/>
        </authorList>
    </citation>
    <scope>NUCLEOTIDE SEQUENCE</scope>
    <source>
        <tissue evidence="10">Fat body</tissue>
    </source>
</reference>
<feature type="chain" id="PRO_5019883738" description="Protease inhibitor" evidence="7">
    <location>
        <begin position="21"/>
        <end position="101"/>
    </location>
</feature>
<proteinExistence type="evidence at transcript level"/>
<reference evidence="10" key="2">
    <citation type="journal article" date="2010" name="Peptides">
        <title>The first pacifastin elastase inhibitor characterized from a blood sucking animal.</title>
        <authorList>
            <person name="de Marco R."/>
            <person name="Lovato D.V."/>
            <person name="Torquato R.J."/>
            <person name="Clara R.O."/>
            <person name="Buarque D.S."/>
            <person name="Tanaka A.S."/>
        </authorList>
    </citation>
    <scope>NUCLEOTIDE SEQUENCE</scope>
    <source>
        <tissue evidence="10">Fat body</tissue>
    </source>
</reference>
<keyword evidence="4 7" id="KW-0722">Serine protease inhibitor</keyword>
<evidence type="ECO:0000256" key="2">
    <source>
        <dbReference type="ARBA" id="ARBA00022525"/>
    </source>
</evidence>
<dbReference type="InterPro" id="IPR016307">
    <property type="entry name" value="Prtase-inh_pacifastin"/>
</dbReference>
<evidence type="ECO:0000256" key="1">
    <source>
        <dbReference type="ARBA" id="ARBA00004613"/>
    </source>
</evidence>
<dbReference type="PROSITE" id="PS51446">
    <property type="entry name" value="PACIFASTIN"/>
    <property type="match status" value="1"/>
</dbReference>
<evidence type="ECO:0000256" key="7">
    <source>
        <dbReference type="PIRNR" id="PIRNR001625"/>
    </source>
</evidence>
<keyword evidence="5 8" id="KW-1015">Disulfide bond</keyword>
<dbReference type="AlphaFoldDB" id="A2CKF3"/>
<gene>
    <name evidence="10" type="primary">PP1</name>
</gene>
<comment type="subcellular location">
    <subcellularLocation>
        <location evidence="1 7">Secreted</location>
    </subcellularLocation>
</comment>